<dbReference type="EMBL" id="KB932207">
    <property type="protein sequence ID" value="KCV68943.1"/>
    <property type="molecule type" value="Genomic_DNA"/>
</dbReference>
<evidence type="ECO:0000256" key="4">
    <source>
        <dbReference type="ARBA" id="ARBA00022692"/>
    </source>
</evidence>
<feature type="transmembrane region" description="Helical" evidence="7">
    <location>
        <begin position="258"/>
        <end position="279"/>
    </location>
</feature>
<dbReference type="GO" id="GO:0034257">
    <property type="term" value="F:nicotinamide riboside transmembrane transporter activity"/>
    <property type="evidence" value="ECO:0007669"/>
    <property type="project" value="TreeGrafter"/>
</dbReference>
<organism evidence="8">
    <name type="scientific">Fonticula alba</name>
    <name type="common">Slime mold</name>
    <dbReference type="NCBI Taxonomy" id="691883"/>
    <lineage>
        <taxon>Eukaryota</taxon>
        <taxon>Rotosphaerida</taxon>
        <taxon>Fonticulaceae</taxon>
        <taxon>Fonticula</taxon>
    </lineage>
</organism>
<comment type="subcellular location">
    <subcellularLocation>
        <location evidence="1">Membrane</location>
        <topology evidence="1">Multi-pass membrane protein</topology>
    </subcellularLocation>
</comment>
<feature type="transmembrane region" description="Helical" evidence="7">
    <location>
        <begin position="408"/>
        <end position="428"/>
    </location>
</feature>
<feature type="transmembrane region" description="Helical" evidence="7">
    <location>
        <begin position="377"/>
        <end position="396"/>
    </location>
</feature>
<dbReference type="GO" id="GO:0005886">
    <property type="term" value="C:plasma membrane"/>
    <property type="evidence" value="ECO:0007669"/>
    <property type="project" value="TreeGrafter"/>
</dbReference>
<dbReference type="GO" id="GO:0015205">
    <property type="term" value="F:nucleobase transmembrane transporter activity"/>
    <property type="evidence" value="ECO:0007669"/>
    <property type="project" value="TreeGrafter"/>
</dbReference>
<feature type="transmembrane region" description="Helical" evidence="7">
    <location>
        <begin position="219"/>
        <end position="238"/>
    </location>
</feature>
<dbReference type="OMA" id="GSPWTTK"/>
<feature type="transmembrane region" description="Helical" evidence="7">
    <location>
        <begin position="182"/>
        <end position="207"/>
    </location>
</feature>
<gene>
    <name evidence="8" type="ORF">H696_04362</name>
</gene>
<feature type="transmembrane region" description="Helical" evidence="7">
    <location>
        <begin position="84"/>
        <end position="104"/>
    </location>
</feature>
<keyword evidence="4 7" id="KW-0812">Transmembrane</keyword>
<dbReference type="RefSeq" id="XP_009496514.1">
    <property type="nucleotide sequence ID" value="XM_009498239.1"/>
</dbReference>
<protein>
    <recommendedName>
        <fullName evidence="10">Nucleoside transporter</fullName>
    </recommendedName>
</protein>
<dbReference type="InterPro" id="IPR036259">
    <property type="entry name" value="MFS_trans_sf"/>
</dbReference>
<evidence type="ECO:0000313" key="8">
    <source>
        <dbReference type="EMBL" id="KCV68943.1"/>
    </source>
</evidence>
<dbReference type="OrthoDB" id="10261753at2759"/>
<dbReference type="SUPFAM" id="SSF103473">
    <property type="entry name" value="MFS general substrate transporter"/>
    <property type="match status" value="1"/>
</dbReference>
<keyword evidence="9" id="KW-1185">Reference proteome</keyword>
<dbReference type="eggNOG" id="KOG1479">
    <property type="taxonomic scope" value="Eukaryota"/>
</dbReference>
<feature type="transmembrane region" description="Helical" evidence="7">
    <location>
        <begin position="154"/>
        <end position="176"/>
    </location>
</feature>
<comment type="similarity">
    <text evidence="2">Belongs to the SLC29A/ENT transporter (TC 2.A.57) family.</text>
</comment>
<dbReference type="PIRSF" id="PIRSF016379">
    <property type="entry name" value="ENT"/>
    <property type="match status" value="1"/>
</dbReference>
<proteinExistence type="inferred from homology"/>
<dbReference type="AlphaFoldDB" id="A0A058Z4U7"/>
<reference evidence="8" key="1">
    <citation type="submission" date="2013-04" db="EMBL/GenBank/DDBJ databases">
        <title>The Genome Sequence of Fonticula alba ATCC 38817.</title>
        <authorList>
            <consortium name="The Broad Institute Genomics Platform"/>
            <person name="Russ C."/>
            <person name="Cuomo C."/>
            <person name="Burger G."/>
            <person name="Gray M.W."/>
            <person name="Holland P.W.H."/>
            <person name="King N."/>
            <person name="Lang F.B.F."/>
            <person name="Roger A.J."/>
            <person name="Ruiz-Trillo I."/>
            <person name="Brown M."/>
            <person name="Walker B."/>
            <person name="Young S."/>
            <person name="Zeng Q."/>
            <person name="Gargeya S."/>
            <person name="Fitzgerald M."/>
            <person name="Haas B."/>
            <person name="Abouelleil A."/>
            <person name="Allen A.W."/>
            <person name="Alvarado L."/>
            <person name="Arachchi H.M."/>
            <person name="Berlin A.M."/>
            <person name="Chapman S.B."/>
            <person name="Gainer-Dewar J."/>
            <person name="Goldberg J."/>
            <person name="Griggs A."/>
            <person name="Gujja S."/>
            <person name="Hansen M."/>
            <person name="Howarth C."/>
            <person name="Imamovic A."/>
            <person name="Ireland A."/>
            <person name="Larimer J."/>
            <person name="McCowan C."/>
            <person name="Murphy C."/>
            <person name="Pearson M."/>
            <person name="Poon T.W."/>
            <person name="Priest M."/>
            <person name="Roberts A."/>
            <person name="Saif S."/>
            <person name="Shea T."/>
            <person name="Sisk P."/>
            <person name="Sykes S."/>
            <person name="Wortman J."/>
            <person name="Nusbaum C."/>
            <person name="Birren B."/>
        </authorList>
    </citation>
    <scope>NUCLEOTIDE SEQUENCE [LARGE SCALE GENOMIC DNA]</scope>
    <source>
        <strain evidence="8">ATCC 38817</strain>
    </source>
</reference>
<evidence type="ECO:0000256" key="5">
    <source>
        <dbReference type="ARBA" id="ARBA00022989"/>
    </source>
</evidence>
<evidence type="ECO:0000256" key="3">
    <source>
        <dbReference type="ARBA" id="ARBA00022448"/>
    </source>
</evidence>
<name>A0A058Z4U7_FONAL</name>
<keyword evidence="5 7" id="KW-1133">Transmembrane helix</keyword>
<feature type="transmembrane region" description="Helical" evidence="7">
    <location>
        <begin position="124"/>
        <end position="147"/>
    </location>
</feature>
<dbReference type="Proteomes" id="UP000030693">
    <property type="component" value="Unassembled WGS sequence"/>
</dbReference>
<keyword evidence="6 7" id="KW-0472">Membrane</keyword>
<dbReference type="GeneID" id="20529087"/>
<keyword evidence="3" id="KW-0813">Transport</keyword>
<feature type="transmembrane region" description="Helical" evidence="7">
    <location>
        <begin position="488"/>
        <end position="507"/>
    </location>
</feature>
<dbReference type="Pfam" id="PF01733">
    <property type="entry name" value="Nucleoside_tran"/>
    <property type="match status" value="1"/>
</dbReference>
<dbReference type="STRING" id="691883.A0A058Z4U7"/>
<dbReference type="PANTHER" id="PTHR10332">
    <property type="entry name" value="EQUILIBRATIVE NUCLEOSIDE TRANSPORTER"/>
    <property type="match status" value="1"/>
</dbReference>
<feature type="transmembrane region" description="Helical" evidence="7">
    <location>
        <begin position="448"/>
        <end position="467"/>
    </location>
</feature>
<accession>A0A058Z4U7</accession>
<evidence type="ECO:0000256" key="6">
    <source>
        <dbReference type="ARBA" id="ARBA00023136"/>
    </source>
</evidence>
<evidence type="ECO:0000256" key="2">
    <source>
        <dbReference type="ARBA" id="ARBA00007965"/>
    </source>
</evidence>
<evidence type="ECO:0000313" key="9">
    <source>
        <dbReference type="Proteomes" id="UP000030693"/>
    </source>
</evidence>
<dbReference type="Gene3D" id="1.20.1250.20">
    <property type="entry name" value="MFS general substrate transporter like domains"/>
    <property type="match status" value="1"/>
</dbReference>
<sequence>MTSPYDSLNSSYGISNDYDTSGYGQQQHHHHMAHDDPYAATSGTGGATYSTKYGTYADEDLDLKAAPKTTVADQLGEPPADPRGIVYGIFLLLGIGMLFPWNVFVNATSFYGLRFAGSPFSDNFVNFFSITYNLSNMILIVVVALLVSRLTPRGSVFGALMAMAGAFVVQTALVYVEMDPTLFFVITLLLVVVCGGSGAFFQSGIFAITASFPGKYTSAIMIGQGVAGIVVSISQLLTQLISDPNAGSADDGSAELSALLYFLVAVFLLIACIFSFATLPRMALFTYFTEKAARLTGTGSDVAPDSDTAPLIPTDPVDEDGLALPAQPAGYMAIFREIWFMPVGVFFTFFLTLSLFPMFIAATAPSTESDSRLFNDLFVSFGFLVFNIGDITGRFLPTLYVAPAKSLLPMSLLRLVFIPLFLFCNVVLYDPTGQPIESPVPVIFANDWVFWGILLVFAISNGYVANVQMMLGAQQVSDMRNLPKASNLMVSALVAGLLFGSMASFGLRGILCSCNPFIE</sequence>
<evidence type="ECO:0000256" key="1">
    <source>
        <dbReference type="ARBA" id="ARBA00004141"/>
    </source>
</evidence>
<feature type="transmembrane region" description="Helical" evidence="7">
    <location>
        <begin position="338"/>
        <end position="365"/>
    </location>
</feature>
<dbReference type="InterPro" id="IPR002259">
    <property type="entry name" value="Eqnu_transpt"/>
</dbReference>
<dbReference type="PRINTS" id="PR01130">
    <property type="entry name" value="DERENTRNSPRT"/>
</dbReference>
<evidence type="ECO:0000256" key="7">
    <source>
        <dbReference type="SAM" id="Phobius"/>
    </source>
</evidence>
<dbReference type="PANTHER" id="PTHR10332:SF88">
    <property type="entry name" value="EQUILIBRATIVE NUCLEOSIDE TRANSPORTER 1, ISOFORM A"/>
    <property type="match status" value="1"/>
</dbReference>
<evidence type="ECO:0008006" key="10">
    <source>
        <dbReference type="Google" id="ProtNLM"/>
    </source>
</evidence>